<comment type="caution">
    <text evidence="2">The sequence shown here is derived from an EMBL/GenBank/DDBJ whole genome shotgun (WGS) entry which is preliminary data.</text>
</comment>
<evidence type="ECO:0000256" key="1">
    <source>
        <dbReference type="SAM" id="MobiDB-lite"/>
    </source>
</evidence>
<dbReference type="Proteomes" id="UP001151699">
    <property type="component" value="Chromosome A"/>
</dbReference>
<proteinExistence type="predicted"/>
<evidence type="ECO:0000313" key="3">
    <source>
        <dbReference type="Proteomes" id="UP001151699"/>
    </source>
</evidence>
<feature type="non-terminal residue" evidence="2">
    <location>
        <position position="341"/>
    </location>
</feature>
<accession>A0A9Q0NEA4</accession>
<name>A0A9Q0NEA4_9DIPT</name>
<gene>
    <name evidence="2" type="ORF">Bhyg_03969</name>
</gene>
<feature type="region of interest" description="Disordered" evidence="1">
    <location>
        <begin position="97"/>
        <end position="126"/>
    </location>
</feature>
<reference evidence="2" key="1">
    <citation type="submission" date="2022-07" db="EMBL/GenBank/DDBJ databases">
        <authorList>
            <person name="Trinca V."/>
            <person name="Uliana J.V.C."/>
            <person name="Torres T.T."/>
            <person name="Ward R.J."/>
            <person name="Monesi N."/>
        </authorList>
    </citation>
    <scope>NUCLEOTIDE SEQUENCE</scope>
    <source>
        <strain evidence="2">HSMRA1968</strain>
        <tissue evidence="2">Whole embryos</tissue>
    </source>
</reference>
<feature type="compositionally biased region" description="Polar residues" evidence="1">
    <location>
        <begin position="176"/>
        <end position="190"/>
    </location>
</feature>
<sequence length="341" mass="39413">MEDAPSRSHLNNIRISDEESAVIQSYVFRTLYSREIAQQLDMSRLQLYTETVQRTSSTKNVKNCKTTVEKYTGVMGVALDLMLKDRREIEFREMERHKEMDRDRIERERQQERERQDKQCNAEQAVTKHFEESLRRAKEKQMRSAWPLNTLPPQHTTQHINQHGILAHVVSPTVGMAQSQPNTNSSAQQLQEDRRRAEHDRMMAVEREQQEQQRYYVSQGIQRSVKSNPADYQSSQHRGMSVGPPKSVDKGQPIKPDPSVVAYPIYGYNYQPQYHKDLKTKSELPIPPPLMSDVKQSSSGVIVKHDTHRQSPMQSAHSAKGQHNSHQSHYKTVPGSVQPHL</sequence>
<feature type="region of interest" description="Disordered" evidence="1">
    <location>
        <begin position="280"/>
        <end position="341"/>
    </location>
</feature>
<protein>
    <submittedName>
        <fullName evidence="2">Uncharacterized protein</fullName>
    </submittedName>
</protein>
<organism evidence="2 3">
    <name type="scientific">Pseudolycoriella hygida</name>
    <dbReference type="NCBI Taxonomy" id="35572"/>
    <lineage>
        <taxon>Eukaryota</taxon>
        <taxon>Metazoa</taxon>
        <taxon>Ecdysozoa</taxon>
        <taxon>Arthropoda</taxon>
        <taxon>Hexapoda</taxon>
        <taxon>Insecta</taxon>
        <taxon>Pterygota</taxon>
        <taxon>Neoptera</taxon>
        <taxon>Endopterygota</taxon>
        <taxon>Diptera</taxon>
        <taxon>Nematocera</taxon>
        <taxon>Sciaroidea</taxon>
        <taxon>Sciaridae</taxon>
        <taxon>Pseudolycoriella</taxon>
    </lineage>
</organism>
<feature type="compositionally biased region" description="Polar residues" evidence="1">
    <location>
        <begin position="223"/>
        <end position="238"/>
    </location>
</feature>
<dbReference type="AlphaFoldDB" id="A0A9Q0NEA4"/>
<feature type="region of interest" description="Disordered" evidence="1">
    <location>
        <begin position="176"/>
        <end position="197"/>
    </location>
</feature>
<feature type="region of interest" description="Disordered" evidence="1">
    <location>
        <begin position="223"/>
        <end position="256"/>
    </location>
</feature>
<evidence type="ECO:0000313" key="2">
    <source>
        <dbReference type="EMBL" id="KAJ6648738.1"/>
    </source>
</evidence>
<feature type="compositionally biased region" description="Polar residues" evidence="1">
    <location>
        <begin position="310"/>
        <end position="327"/>
    </location>
</feature>
<keyword evidence="3" id="KW-1185">Reference proteome</keyword>
<dbReference type="EMBL" id="WJQU01000001">
    <property type="protein sequence ID" value="KAJ6648738.1"/>
    <property type="molecule type" value="Genomic_DNA"/>
</dbReference>